<keyword evidence="2" id="KW-1185">Reference proteome</keyword>
<dbReference type="InterPro" id="IPR050580">
    <property type="entry name" value="2H_phosphoesterase_YjcG-like"/>
</dbReference>
<dbReference type="InterPro" id="IPR009097">
    <property type="entry name" value="Cyclic_Pdiesterase"/>
</dbReference>
<dbReference type="EMBL" id="JBHSJJ010000003">
    <property type="protein sequence ID" value="MFC4871120.1"/>
    <property type="molecule type" value="Genomic_DNA"/>
</dbReference>
<organism evidence="1 2">
    <name type="scientific">Negadavirga shengliensis</name>
    <dbReference type="NCBI Taxonomy" id="1389218"/>
    <lineage>
        <taxon>Bacteria</taxon>
        <taxon>Pseudomonadati</taxon>
        <taxon>Bacteroidota</taxon>
        <taxon>Cytophagia</taxon>
        <taxon>Cytophagales</taxon>
        <taxon>Cyclobacteriaceae</taxon>
        <taxon>Negadavirga</taxon>
    </lineage>
</organism>
<reference evidence="2" key="1">
    <citation type="journal article" date="2019" name="Int. J. Syst. Evol. Microbiol.">
        <title>The Global Catalogue of Microorganisms (GCM) 10K type strain sequencing project: providing services to taxonomists for standard genome sequencing and annotation.</title>
        <authorList>
            <consortium name="The Broad Institute Genomics Platform"/>
            <consortium name="The Broad Institute Genome Sequencing Center for Infectious Disease"/>
            <person name="Wu L."/>
            <person name="Ma J."/>
        </authorList>
    </citation>
    <scope>NUCLEOTIDE SEQUENCE [LARGE SCALE GENOMIC DNA]</scope>
    <source>
        <strain evidence="2">CGMCC 4.7466</strain>
    </source>
</reference>
<protein>
    <submittedName>
        <fullName evidence="1">2'-5' RNA ligase family protein</fullName>
    </submittedName>
</protein>
<dbReference type="RefSeq" id="WP_377062310.1">
    <property type="nucleotide sequence ID" value="NZ_JBHSJJ010000003.1"/>
</dbReference>
<gene>
    <name evidence="1" type="ORF">ACFPFU_05440</name>
</gene>
<dbReference type="GO" id="GO:0016874">
    <property type="term" value="F:ligase activity"/>
    <property type="evidence" value="ECO:0007669"/>
    <property type="project" value="UniProtKB-KW"/>
</dbReference>
<dbReference type="PANTHER" id="PTHR40037">
    <property type="entry name" value="PHOSPHOESTERASE YJCG-RELATED"/>
    <property type="match status" value="1"/>
</dbReference>
<evidence type="ECO:0000313" key="1">
    <source>
        <dbReference type="EMBL" id="MFC4871120.1"/>
    </source>
</evidence>
<sequence>MGKTLKKYFIAIVPEGAIQDAVTEIKYRLKEEFGLKYALKSPPHITMKMPFLYNENKETRLFHLIEEFFSVERKMALGLSGFRSFRQRVIYIRVKYPPELMEMQQRLASFCKSRMNVPVELSDLNYQPHMTVAFQDLKKDKFSEYMDFLNAIRVRYDFTVENVGLLKKEDYKWDLYKRFPLGGDFTSKASQ</sequence>
<accession>A0ABV9SXH1</accession>
<dbReference type="Gene3D" id="3.90.1140.10">
    <property type="entry name" value="Cyclic phosphodiesterase"/>
    <property type="match status" value="1"/>
</dbReference>
<name>A0ABV9SXH1_9BACT</name>
<dbReference type="Pfam" id="PF13563">
    <property type="entry name" value="2_5_RNA_ligase2"/>
    <property type="match status" value="1"/>
</dbReference>
<proteinExistence type="predicted"/>
<dbReference type="Proteomes" id="UP001595818">
    <property type="component" value="Unassembled WGS sequence"/>
</dbReference>
<dbReference type="SUPFAM" id="SSF55144">
    <property type="entry name" value="LigT-like"/>
    <property type="match status" value="1"/>
</dbReference>
<evidence type="ECO:0000313" key="2">
    <source>
        <dbReference type="Proteomes" id="UP001595818"/>
    </source>
</evidence>
<dbReference type="PANTHER" id="PTHR40037:SF1">
    <property type="entry name" value="PHOSPHOESTERASE SAOUHSC_00951-RELATED"/>
    <property type="match status" value="1"/>
</dbReference>
<keyword evidence="1" id="KW-0436">Ligase</keyword>
<comment type="caution">
    <text evidence="1">The sequence shown here is derived from an EMBL/GenBank/DDBJ whole genome shotgun (WGS) entry which is preliminary data.</text>
</comment>